<evidence type="ECO:0000259" key="1">
    <source>
        <dbReference type="Pfam" id="PF00656"/>
    </source>
</evidence>
<dbReference type="GO" id="GO:0005737">
    <property type="term" value="C:cytoplasm"/>
    <property type="evidence" value="ECO:0007669"/>
    <property type="project" value="TreeGrafter"/>
</dbReference>
<reference evidence="2" key="1">
    <citation type="journal article" date="2020" name="Nature">
        <title>Giant virus diversity and host interactions through global metagenomics.</title>
        <authorList>
            <person name="Schulz F."/>
            <person name="Roux S."/>
            <person name="Paez-Espino D."/>
            <person name="Jungbluth S."/>
            <person name="Walsh D.A."/>
            <person name="Denef V.J."/>
            <person name="McMahon K.D."/>
            <person name="Konstantinidis K.T."/>
            <person name="Eloe-Fadrosh E.A."/>
            <person name="Kyrpides N.C."/>
            <person name="Woyke T."/>
        </authorList>
    </citation>
    <scope>NUCLEOTIDE SEQUENCE</scope>
    <source>
        <strain evidence="2">GVMAG-M-3300024261-37</strain>
    </source>
</reference>
<dbReference type="Gene3D" id="3.40.50.12660">
    <property type="match status" value="1"/>
</dbReference>
<dbReference type="GO" id="GO:0006508">
    <property type="term" value="P:proteolysis"/>
    <property type="evidence" value="ECO:0007669"/>
    <property type="project" value="InterPro"/>
</dbReference>
<feature type="domain" description="Peptidase C14 caspase" evidence="1">
    <location>
        <begin position="3"/>
        <end position="249"/>
    </location>
</feature>
<proteinExistence type="predicted"/>
<dbReference type="PANTHER" id="PTHR48104:SF30">
    <property type="entry name" value="METACASPASE-1"/>
    <property type="match status" value="1"/>
</dbReference>
<sequence>MVKHALLIGLNYPRDDKLRLQSSYNDLNLVEKYLITNETFDSKNITQLTDKAQPNLDLSASFFNIVKKIKELIAKTTGNDILFFYFTGHGTQIFDRNNDELDSADEAFLPSDYKKNLINDDLLFSMFQNCKANTTVLFDACHSASALDLKYTYTLSPFISINKLALGDSNNVICFSACKDQAKTFASILPSGQRNVKWYSNYTYYFIKHLANMKDKLSNKDLIDSIRNDQKKTCINKSCVSFSSKKLLPCLFLEYYDEKVYQITKNDLSTFSEKTQLLKLKKINLKQEKEINMMKNIIERYKNAFYLKDTKTIDNFNAILYSIKN</sequence>
<dbReference type="InterPro" id="IPR029030">
    <property type="entry name" value="Caspase-like_dom_sf"/>
</dbReference>
<accession>A0A6C0IS00</accession>
<dbReference type="InterPro" id="IPR011600">
    <property type="entry name" value="Pept_C14_caspase"/>
</dbReference>
<dbReference type="PANTHER" id="PTHR48104">
    <property type="entry name" value="METACASPASE-4"/>
    <property type="match status" value="1"/>
</dbReference>
<dbReference type="EMBL" id="MN740236">
    <property type="protein sequence ID" value="QHT95196.1"/>
    <property type="molecule type" value="Genomic_DNA"/>
</dbReference>
<organism evidence="2">
    <name type="scientific">viral metagenome</name>
    <dbReference type="NCBI Taxonomy" id="1070528"/>
    <lineage>
        <taxon>unclassified sequences</taxon>
        <taxon>metagenomes</taxon>
        <taxon>organismal metagenomes</taxon>
    </lineage>
</organism>
<evidence type="ECO:0000313" key="2">
    <source>
        <dbReference type="EMBL" id="QHT95196.1"/>
    </source>
</evidence>
<name>A0A6C0IS00_9ZZZZ</name>
<dbReference type="SUPFAM" id="SSF52129">
    <property type="entry name" value="Caspase-like"/>
    <property type="match status" value="1"/>
</dbReference>
<dbReference type="InterPro" id="IPR050452">
    <property type="entry name" value="Metacaspase"/>
</dbReference>
<dbReference type="Pfam" id="PF00656">
    <property type="entry name" value="Peptidase_C14"/>
    <property type="match status" value="1"/>
</dbReference>
<dbReference type="GO" id="GO:0004197">
    <property type="term" value="F:cysteine-type endopeptidase activity"/>
    <property type="evidence" value="ECO:0007669"/>
    <property type="project" value="InterPro"/>
</dbReference>
<dbReference type="AlphaFoldDB" id="A0A6C0IS00"/>
<protein>
    <recommendedName>
        <fullName evidence="1">Peptidase C14 caspase domain-containing protein</fullName>
    </recommendedName>
</protein>